<dbReference type="FunFam" id="2.40.10.10:FF:000068">
    <property type="entry name" value="transmembrane protease serine 2"/>
    <property type="match status" value="1"/>
</dbReference>
<feature type="chain" id="PRO_5011409255" evidence="3">
    <location>
        <begin position="20"/>
        <end position="342"/>
    </location>
</feature>
<gene>
    <name evidence="6" type="primary">6050511</name>
    <name evidence="5" type="ORF">CpipJ_CPIJ016937</name>
</gene>
<name>B0XBT0_CULQU</name>
<dbReference type="InterPro" id="IPR009003">
    <property type="entry name" value="Peptidase_S1_PA"/>
</dbReference>
<dbReference type="Proteomes" id="UP000002320">
    <property type="component" value="Unassembled WGS sequence"/>
</dbReference>
<evidence type="ECO:0000256" key="1">
    <source>
        <dbReference type="ARBA" id="ARBA00023157"/>
    </source>
</evidence>
<dbReference type="Gene3D" id="2.40.10.10">
    <property type="entry name" value="Trypsin-like serine proteases"/>
    <property type="match status" value="1"/>
</dbReference>
<reference evidence="5" key="1">
    <citation type="submission" date="2007-03" db="EMBL/GenBank/DDBJ databases">
        <title>Annotation of Culex pipiens quinquefasciatus.</title>
        <authorList>
            <consortium name="The Broad Institute Genome Sequencing Platform"/>
            <person name="Atkinson P.W."/>
            <person name="Hemingway J."/>
            <person name="Christensen B.M."/>
            <person name="Higgs S."/>
            <person name="Kodira C."/>
            <person name="Hannick L."/>
            <person name="Megy K."/>
            <person name="O'Leary S."/>
            <person name="Pearson M."/>
            <person name="Haas B.J."/>
            <person name="Mauceli E."/>
            <person name="Wortman J.R."/>
            <person name="Lee N.H."/>
            <person name="Guigo R."/>
            <person name="Stanke M."/>
            <person name="Alvarado L."/>
            <person name="Amedeo P."/>
            <person name="Antoine C.H."/>
            <person name="Arensburger P."/>
            <person name="Bidwell S.L."/>
            <person name="Crawford M."/>
            <person name="Camaro F."/>
            <person name="Devon K."/>
            <person name="Engels R."/>
            <person name="Hammond M."/>
            <person name="Howarth C."/>
            <person name="Koehrsen M."/>
            <person name="Lawson D."/>
            <person name="Montgomery P."/>
            <person name="Nene V."/>
            <person name="Nusbaum C."/>
            <person name="Puiu D."/>
            <person name="Romero-Severson J."/>
            <person name="Severson D.W."/>
            <person name="Shumway M."/>
            <person name="Sisk P."/>
            <person name="Stolte C."/>
            <person name="Zeng Q."/>
            <person name="Eisenstadt E."/>
            <person name="Fraser-Liggett C."/>
            <person name="Strausberg R."/>
            <person name="Galagan J."/>
            <person name="Birren B."/>
            <person name="Collins F.H."/>
        </authorList>
    </citation>
    <scope>NUCLEOTIDE SEQUENCE [LARGE SCALE GENOMIC DNA]</scope>
    <source>
        <strain evidence="5">JHB</strain>
    </source>
</reference>
<dbReference type="STRING" id="7176.B0XBT0"/>
<keyword evidence="1" id="KW-1015">Disulfide bond</keyword>
<evidence type="ECO:0000256" key="2">
    <source>
        <dbReference type="ARBA" id="ARBA00024195"/>
    </source>
</evidence>
<sequence>MTNSAILSLQVLLPVIAAALQPKATDHLFRCGQRPANSIGVITSGQSTWPGQFPWHAALYRRQLVGSEYICGGFLVSDRVVVTAAHCVTAPNGYQMVPEALSVRLGVYELLAMTRNGQEHRVERVYRHEDYVASSYRQDVAVLMLQTVVEFTRFVQPVCLWNVEEFGAGLDLVGTVSGWGLTEYDVLANSLKSARLPMVSYLDCLEKDRDVFAPVLFDGMFCAGLDNGEVAVSKRLGGGAFVVNINGTWIARGIISFTGLRESTVTLCNPKSYAGFVNLPRYVEWIEKVANANRFVPIESSTDNGNVTKNDYPTSESFPATQRINTKSIELIICHPIIRQYQ</sequence>
<evidence type="ECO:0000313" key="7">
    <source>
        <dbReference type="Proteomes" id="UP000002320"/>
    </source>
</evidence>
<dbReference type="InterPro" id="IPR051333">
    <property type="entry name" value="CLIP_Serine_Protease"/>
</dbReference>
<accession>B0XBT0</accession>
<dbReference type="VEuPathDB" id="VectorBase:CPIJ016937"/>
<dbReference type="FunCoup" id="B0XBT0">
    <property type="interactions" value="41"/>
</dbReference>
<dbReference type="SMART" id="SM00020">
    <property type="entry name" value="Tryp_SPc"/>
    <property type="match status" value="1"/>
</dbReference>
<feature type="signal peptide" evidence="3">
    <location>
        <begin position="1"/>
        <end position="19"/>
    </location>
</feature>
<feature type="domain" description="Peptidase S1" evidence="4">
    <location>
        <begin position="42"/>
        <end position="291"/>
    </location>
</feature>
<evidence type="ECO:0000256" key="3">
    <source>
        <dbReference type="SAM" id="SignalP"/>
    </source>
</evidence>
<dbReference type="InterPro" id="IPR001254">
    <property type="entry name" value="Trypsin_dom"/>
</dbReference>
<reference evidence="6" key="2">
    <citation type="submission" date="2021-02" db="UniProtKB">
        <authorList>
            <consortium name="EnsemblMetazoa"/>
        </authorList>
    </citation>
    <scope>IDENTIFICATION</scope>
    <source>
        <strain evidence="6">JHB</strain>
    </source>
</reference>
<dbReference type="CDD" id="cd00190">
    <property type="entry name" value="Tryp_SPc"/>
    <property type="match status" value="1"/>
</dbReference>
<dbReference type="VEuPathDB" id="VectorBase:CQUJHB016053"/>
<dbReference type="InterPro" id="IPR018114">
    <property type="entry name" value="TRYPSIN_HIS"/>
</dbReference>
<dbReference type="PROSITE" id="PS00134">
    <property type="entry name" value="TRYPSIN_HIS"/>
    <property type="match status" value="1"/>
</dbReference>
<dbReference type="PROSITE" id="PS50240">
    <property type="entry name" value="TRYPSIN_DOM"/>
    <property type="match status" value="1"/>
</dbReference>
<organism>
    <name type="scientific">Culex quinquefasciatus</name>
    <name type="common">Southern house mosquito</name>
    <name type="synonym">Culex pungens</name>
    <dbReference type="NCBI Taxonomy" id="7176"/>
    <lineage>
        <taxon>Eukaryota</taxon>
        <taxon>Metazoa</taxon>
        <taxon>Ecdysozoa</taxon>
        <taxon>Arthropoda</taxon>
        <taxon>Hexapoda</taxon>
        <taxon>Insecta</taxon>
        <taxon>Pterygota</taxon>
        <taxon>Neoptera</taxon>
        <taxon>Endopterygota</taxon>
        <taxon>Diptera</taxon>
        <taxon>Nematocera</taxon>
        <taxon>Culicoidea</taxon>
        <taxon>Culicidae</taxon>
        <taxon>Culicinae</taxon>
        <taxon>Culicini</taxon>
        <taxon>Culex</taxon>
        <taxon>Culex</taxon>
    </lineage>
</organism>
<dbReference type="eggNOG" id="KOG3627">
    <property type="taxonomic scope" value="Eukaryota"/>
</dbReference>
<dbReference type="HOGENOM" id="CLU_006842_0_5_1"/>
<comment type="similarity">
    <text evidence="2">Belongs to the peptidase S1 family. CLIP subfamily.</text>
</comment>
<dbReference type="SUPFAM" id="SSF50494">
    <property type="entry name" value="Trypsin-like serine proteases"/>
    <property type="match status" value="1"/>
</dbReference>
<dbReference type="EMBL" id="DS232652">
    <property type="protein sequence ID" value="EDS44459.1"/>
    <property type="molecule type" value="Genomic_DNA"/>
</dbReference>
<protein>
    <submittedName>
        <fullName evidence="5">Coagulation factor X</fullName>
    </submittedName>
</protein>
<evidence type="ECO:0000313" key="6">
    <source>
        <dbReference type="EnsemblMetazoa" id="CPIJ016937-PA"/>
    </source>
</evidence>
<dbReference type="InParanoid" id="B0XBT0"/>
<proteinExistence type="inferred from homology"/>
<dbReference type="InterPro" id="IPR043504">
    <property type="entry name" value="Peptidase_S1_PA_chymotrypsin"/>
</dbReference>
<evidence type="ECO:0000259" key="4">
    <source>
        <dbReference type="PROSITE" id="PS50240"/>
    </source>
</evidence>
<keyword evidence="7" id="KW-1185">Reference proteome</keyword>
<dbReference type="Pfam" id="PF00089">
    <property type="entry name" value="Trypsin"/>
    <property type="match status" value="1"/>
</dbReference>
<evidence type="ECO:0000313" key="5">
    <source>
        <dbReference type="EMBL" id="EDS44459.1"/>
    </source>
</evidence>
<dbReference type="OrthoDB" id="6147874at2759"/>
<dbReference type="AlphaFoldDB" id="B0XBT0"/>
<dbReference type="PANTHER" id="PTHR24260:SF136">
    <property type="entry name" value="GH08193P-RELATED"/>
    <property type="match status" value="1"/>
</dbReference>
<dbReference type="GO" id="GO:0006508">
    <property type="term" value="P:proteolysis"/>
    <property type="evidence" value="ECO:0007669"/>
    <property type="project" value="InterPro"/>
</dbReference>
<dbReference type="KEGG" id="cqu:CpipJ_CPIJ016937"/>
<dbReference type="PANTHER" id="PTHR24260">
    <property type="match status" value="1"/>
</dbReference>
<dbReference type="GO" id="GO:0004252">
    <property type="term" value="F:serine-type endopeptidase activity"/>
    <property type="evidence" value="ECO:0007669"/>
    <property type="project" value="InterPro"/>
</dbReference>
<keyword evidence="3" id="KW-0732">Signal</keyword>
<dbReference type="EnsemblMetazoa" id="CPIJ016937-RA">
    <property type="protein sequence ID" value="CPIJ016937-PA"/>
    <property type="gene ID" value="CPIJ016937"/>
</dbReference>